<evidence type="ECO:0000256" key="1">
    <source>
        <dbReference type="SAM" id="Phobius"/>
    </source>
</evidence>
<keyword evidence="1" id="KW-0472">Membrane</keyword>
<feature type="transmembrane region" description="Helical" evidence="1">
    <location>
        <begin position="134"/>
        <end position="152"/>
    </location>
</feature>
<feature type="transmembrane region" description="Helical" evidence="1">
    <location>
        <begin position="56"/>
        <end position="79"/>
    </location>
</feature>
<gene>
    <name evidence="3" type="ORF">GCM10023172_19250</name>
</gene>
<protein>
    <recommendedName>
        <fullName evidence="2">CAAX prenyl protease 2/Lysostaphin resistance protein A-like domain-containing protein</fullName>
    </recommendedName>
</protein>
<dbReference type="PANTHER" id="PTHR36435:SF1">
    <property type="entry name" value="CAAX AMINO TERMINAL PROTEASE FAMILY PROTEIN"/>
    <property type="match status" value="1"/>
</dbReference>
<dbReference type="InterPro" id="IPR052710">
    <property type="entry name" value="CAAX_protease"/>
</dbReference>
<organism evidence="3 4">
    <name type="scientific">Hymenobacter ginsengisoli</name>
    <dbReference type="NCBI Taxonomy" id="1051626"/>
    <lineage>
        <taxon>Bacteria</taxon>
        <taxon>Pseudomonadati</taxon>
        <taxon>Bacteroidota</taxon>
        <taxon>Cytophagia</taxon>
        <taxon>Cytophagales</taxon>
        <taxon>Hymenobacteraceae</taxon>
        <taxon>Hymenobacter</taxon>
    </lineage>
</organism>
<name>A0ABP8QCF8_9BACT</name>
<keyword evidence="1" id="KW-0812">Transmembrane</keyword>
<accession>A0ABP8QCF8</accession>
<feature type="transmembrane region" description="Helical" evidence="1">
    <location>
        <begin position="249"/>
        <end position="269"/>
    </location>
</feature>
<reference evidence="4" key="1">
    <citation type="journal article" date="2019" name="Int. J. Syst. Evol. Microbiol.">
        <title>The Global Catalogue of Microorganisms (GCM) 10K type strain sequencing project: providing services to taxonomists for standard genome sequencing and annotation.</title>
        <authorList>
            <consortium name="The Broad Institute Genomics Platform"/>
            <consortium name="The Broad Institute Genome Sequencing Center for Infectious Disease"/>
            <person name="Wu L."/>
            <person name="Ma J."/>
        </authorList>
    </citation>
    <scope>NUCLEOTIDE SEQUENCE [LARGE SCALE GENOMIC DNA]</scope>
    <source>
        <strain evidence="4">JCM 17841</strain>
    </source>
</reference>
<feature type="domain" description="CAAX prenyl protease 2/Lysostaphin resistance protein A-like" evidence="2">
    <location>
        <begin position="138"/>
        <end position="225"/>
    </location>
</feature>
<feature type="transmembrane region" description="Helical" evidence="1">
    <location>
        <begin position="190"/>
        <end position="207"/>
    </location>
</feature>
<proteinExistence type="predicted"/>
<dbReference type="PANTHER" id="PTHR36435">
    <property type="entry name" value="SLR1288 PROTEIN"/>
    <property type="match status" value="1"/>
</dbReference>
<feature type="transmembrane region" description="Helical" evidence="1">
    <location>
        <begin position="27"/>
        <end position="50"/>
    </location>
</feature>
<dbReference type="Proteomes" id="UP001501243">
    <property type="component" value="Unassembled WGS sequence"/>
</dbReference>
<dbReference type="InterPro" id="IPR003675">
    <property type="entry name" value="Rce1/LyrA-like_dom"/>
</dbReference>
<comment type="caution">
    <text evidence="3">The sequence shown here is derived from an EMBL/GenBank/DDBJ whole genome shotgun (WGS) entry which is preliminary data.</text>
</comment>
<feature type="transmembrane region" description="Helical" evidence="1">
    <location>
        <begin position="212"/>
        <end position="229"/>
    </location>
</feature>
<keyword evidence="1" id="KW-1133">Transmembrane helix</keyword>
<sequence>MEPELLFAEPIEALPPAYPTLGESWGVLGWFLVVSLVVGAPLYGLVHWLLPMQLPAYKLGAGAGLSIVVEVVLLGWLRWRVSPARWPRLSWNVGGPSWQLYALLLVLVPIQAAVLVGLHLLPLPNWTAKTFLSMAQYPALSLAFGCLLAPLLEEILFRGIILRGLLRNYSPAVAIGQSALLFGVFHLNPAQSLFAMLFGVTLGWLYYRTQSLAICITMHALNNLLSFSLMMHSGPSMSEAAEYKFLHSYAFLLTLLVAGLLLGGLVWLIKRMTSPPPAESLAE</sequence>
<keyword evidence="4" id="KW-1185">Reference proteome</keyword>
<evidence type="ECO:0000259" key="2">
    <source>
        <dbReference type="Pfam" id="PF02517"/>
    </source>
</evidence>
<evidence type="ECO:0000313" key="3">
    <source>
        <dbReference type="EMBL" id="GAA4499909.1"/>
    </source>
</evidence>
<evidence type="ECO:0000313" key="4">
    <source>
        <dbReference type="Proteomes" id="UP001501243"/>
    </source>
</evidence>
<dbReference type="EMBL" id="BAABGQ010000006">
    <property type="protein sequence ID" value="GAA4499909.1"/>
    <property type="molecule type" value="Genomic_DNA"/>
</dbReference>
<dbReference type="RefSeq" id="WP_208131355.1">
    <property type="nucleotide sequence ID" value="NZ_BAABGQ010000006.1"/>
</dbReference>
<feature type="transmembrane region" description="Helical" evidence="1">
    <location>
        <begin position="100"/>
        <end position="122"/>
    </location>
</feature>
<dbReference type="Pfam" id="PF02517">
    <property type="entry name" value="Rce1-like"/>
    <property type="match status" value="1"/>
</dbReference>